<comment type="caution">
    <text evidence="2">The sequence shown here is derived from an EMBL/GenBank/DDBJ whole genome shotgun (WGS) entry which is preliminary data.</text>
</comment>
<organism evidence="2 3">
    <name type="scientific">Riccia sorocarpa</name>
    <dbReference type="NCBI Taxonomy" id="122646"/>
    <lineage>
        <taxon>Eukaryota</taxon>
        <taxon>Viridiplantae</taxon>
        <taxon>Streptophyta</taxon>
        <taxon>Embryophyta</taxon>
        <taxon>Marchantiophyta</taxon>
        <taxon>Marchantiopsida</taxon>
        <taxon>Marchantiidae</taxon>
        <taxon>Marchantiales</taxon>
        <taxon>Ricciaceae</taxon>
        <taxon>Riccia</taxon>
    </lineage>
</organism>
<dbReference type="Gene3D" id="2.40.50.140">
    <property type="entry name" value="Nucleic acid-binding proteins"/>
    <property type="match status" value="1"/>
</dbReference>
<evidence type="ECO:0000256" key="1">
    <source>
        <dbReference type="SAM" id="MobiDB-lite"/>
    </source>
</evidence>
<gene>
    <name evidence="2" type="ORF">R1sor_000930</name>
</gene>
<dbReference type="AlphaFoldDB" id="A0ABD3GUK2"/>
<evidence type="ECO:0000313" key="2">
    <source>
        <dbReference type="EMBL" id="KAL3682908.1"/>
    </source>
</evidence>
<protein>
    <submittedName>
        <fullName evidence="2">Uncharacterized protein</fullName>
    </submittedName>
</protein>
<dbReference type="SUPFAM" id="SSF50249">
    <property type="entry name" value="Nucleic acid-binding proteins"/>
    <property type="match status" value="1"/>
</dbReference>
<dbReference type="Proteomes" id="UP001633002">
    <property type="component" value="Unassembled WGS sequence"/>
</dbReference>
<evidence type="ECO:0000313" key="3">
    <source>
        <dbReference type="Proteomes" id="UP001633002"/>
    </source>
</evidence>
<reference evidence="2 3" key="1">
    <citation type="submission" date="2024-09" db="EMBL/GenBank/DDBJ databases">
        <title>Chromosome-scale assembly of Riccia sorocarpa.</title>
        <authorList>
            <person name="Paukszto L."/>
        </authorList>
    </citation>
    <scope>NUCLEOTIDE SEQUENCE [LARGE SCALE GENOMIC DNA]</scope>
    <source>
        <strain evidence="2">LP-2024</strain>
        <tissue evidence="2">Aerial parts of the thallus</tissue>
    </source>
</reference>
<feature type="region of interest" description="Disordered" evidence="1">
    <location>
        <begin position="191"/>
        <end position="216"/>
    </location>
</feature>
<accession>A0ABD3GUK2</accession>
<keyword evidence="3" id="KW-1185">Reference proteome</keyword>
<dbReference type="EMBL" id="JBJQOH010000006">
    <property type="protein sequence ID" value="KAL3682908.1"/>
    <property type="molecule type" value="Genomic_DNA"/>
</dbReference>
<proteinExistence type="predicted"/>
<dbReference type="InterPro" id="IPR012340">
    <property type="entry name" value="NA-bd_OB-fold"/>
</dbReference>
<sequence>MYSGCPICTKSVKSDCSHTYVAPKNFYRMRIFLEDETGELETTAWEAARFITGVTAKEFEAVHVRGDHSDILNCCIGRQWIFQLTKIETNRGPYARVDHAEAVSKKELFPDPEVAGRVGEGARMLNEVLSPGRQVSAFGIGEVDSPLLTCREVEGGGSVGGRSIEHSIEAKLSRRWKRYSQRREVSRIQQQKVGMEPGVAPERESLRQNSADEGDKEGCISKLEDEILKLRTHVLSLREEIERVKFAAWRWKGSRNSAMVKLLKKRQEWEELVVKKVEEAAGRKAALKQVASMSKAIGEMKRKLLRIARSTGVPLSFPETQRRGLDLIMTSSEEIRTKKMMPVG</sequence>
<name>A0ABD3GUK2_9MARC</name>